<dbReference type="Proteomes" id="UP001558613">
    <property type="component" value="Unassembled WGS sequence"/>
</dbReference>
<keyword evidence="1" id="KW-1133">Transmembrane helix</keyword>
<sequence>MMPITTGFHHRSRVALSHSMAEAETSHLFRRYESDHPNGFYRWQSSLKSLLLFFNPFHILYLYLTPCHLLSVIPPFPLSSVWVSEVSGEFSAYLCEDSFYQPAKP</sequence>
<protein>
    <submittedName>
        <fullName evidence="2">Uncharacterized protein</fullName>
    </submittedName>
</protein>
<keyword evidence="3" id="KW-1185">Reference proteome</keyword>
<organism evidence="2 3">
    <name type="scientific">Cirrhinus molitorella</name>
    <name type="common">mud carp</name>
    <dbReference type="NCBI Taxonomy" id="172907"/>
    <lineage>
        <taxon>Eukaryota</taxon>
        <taxon>Metazoa</taxon>
        <taxon>Chordata</taxon>
        <taxon>Craniata</taxon>
        <taxon>Vertebrata</taxon>
        <taxon>Euteleostomi</taxon>
        <taxon>Actinopterygii</taxon>
        <taxon>Neopterygii</taxon>
        <taxon>Teleostei</taxon>
        <taxon>Ostariophysi</taxon>
        <taxon>Cypriniformes</taxon>
        <taxon>Cyprinidae</taxon>
        <taxon>Labeoninae</taxon>
        <taxon>Labeonini</taxon>
        <taxon>Cirrhinus</taxon>
    </lineage>
</organism>
<evidence type="ECO:0000256" key="1">
    <source>
        <dbReference type="SAM" id="Phobius"/>
    </source>
</evidence>
<evidence type="ECO:0000313" key="3">
    <source>
        <dbReference type="Proteomes" id="UP001558613"/>
    </source>
</evidence>
<keyword evidence="1" id="KW-0472">Membrane</keyword>
<comment type="caution">
    <text evidence="2">The sequence shown here is derived from an EMBL/GenBank/DDBJ whole genome shotgun (WGS) entry which is preliminary data.</text>
</comment>
<reference evidence="2 3" key="1">
    <citation type="submission" date="2023-09" db="EMBL/GenBank/DDBJ databases">
        <authorList>
            <person name="Wang M."/>
        </authorList>
    </citation>
    <scope>NUCLEOTIDE SEQUENCE [LARGE SCALE GENOMIC DNA]</scope>
    <source>
        <strain evidence="2">GT-2023</strain>
        <tissue evidence="2">Liver</tissue>
    </source>
</reference>
<keyword evidence="1" id="KW-0812">Transmembrane</keyword>
<proteinExistence type="predicted"/>
<accession>A0ABR3MFG7</accession>
<name>A0ABR3MFG7_9TELE</name>
<dbReference type="EMBL" id="JAYMGO010000012">
    <property type="protein sequence ID" value="KAL1263842.1"/>
    <property type="molecule type" value="Genomic_DNA"/>
</dbReference>
<gene>
    <name evidence="2" type="ORF">QQF64_004197</name>
</gene>
<evidence type="ECO:0000313" key="2">
    <source>
        <dbReference type="EMBL" id="KAL1263842.1"/>
    </source>
</evidence>
<feature type="transmembrane region" description="Helical" evidence="1">
    <location>
        <begin position="50"/>
        <end position="73"/>
    </location>
</feature>